<keyword evidence="1" id="KW-0812">Transmembrane</keyword>
<reference evidence="2" key="1">
    <citation type="submission" date="2022-07" db="EMBL/GenBank/DDBJ databases">
        <title>Evaluation of T. orientalis genome assembly methods using nanopore sequencing and analysis of variation between genomes.</title>
        <authorList>
            <person name="Yam J."/>
            <person name="Micallef M.L."/>
            <person name="Liu M."/>
            <person name="Djordjevic S.P."/>
            <person name="Bogema D.R."/>
            <person name="Jenkins C."/>
        </authorList>
    </citation>
    <scope>NUCLEOTIDE SEQUENCE</scope>
    <source>
        <strain evidence="2">Goon Nure</strain>
    </source>
</reference>
<dbReference type="EMBL" id="CP056070">
    <property type="protein sequence ID" value="UVC49625.1"/>
    <property type="molecule type" value="Genomic_DNA"/>
</dbReference>
<keyword evidence="1" id="KW-0472">Membrane</keyword>
<accession>A0A976SIX9</accession>
<evidence type="ECO:0000256" key="1">
    <source>
        <dbReference type="SAM" id="Phobius"/>
    </source>
</evidence>
<gene>
    <name evidence="2" type="ORF">MACK_003732</name>
</gene>
<feature type="transmembrane region" description="Helical" evidence="1">
    <location>
        <begin position="29"/>
        <end position="55"/>
    </location>
</feature>
<evidence type="ECO:0000313" key="3">
    <source>
        <dbReference type="Proteomes" id="UP000244811"/>
    </source>
</evidence>
<keyword evidence="1" id="KW-1133">Transmembrane helix</keyword>
<evidence type="ECO:0000313" key="2">
    <source>
        <dbReference type="EMBL" id="UVC49625.1"/>
    </source>
</evidence>
<dbReference type="AlphaFoldDB" id="A0A976SIX9"/>
<name>A0A976SIX9_THEOR</name>
<dbReference type="Proteomes" id="UP000244811">
    <property type="component" value="Chromosome 3"/>
</dbReference>
<sequence>MYKVVTLEYFWTQSARDLLRWMASSTLLVVFRCSCWFSFVVYTWCYNSLVMLLLLKPGFHSTH</sequence>
<organism evidence="2 3">
    <name type="scientific">Theileria orientalis</name>
    <dbReference type="NCBI Taxonomy" id="68886"/>
    <lineage>
        <taxon>Eukaryota</taxon>
        <taxon>Sar</taxon>
        <taxon>Alveolata</taxon>
        <taxon>Apicomplexa</taxon>
        <taxon>Aconoidasida</taxon>
        <taxon>Piroplasmida</taxon>
        <taxon>Theileriidae</taxon>
        <taxon>Theileria</taxon>
    </lineage>
</organism>
<protein>
    <submittedName>
        <fullName evidence="2">Uncharacterized protein</fullName>
    </submittedName>
</protein>
<proteinExistence type="predicted"/>